<proteinExistence type="predicted"/>
<gene>
    <name evidence="1" type="ORF">GCM10011322_12650</name>
</gene>
<dbReference type="PANTHER" id="PTHR31118">
    <property type="entry name" value="CYCLASE-LIKE PROTEIN 2"/>
    <property type="match status" value="1"/>
</dbReference>
<dbReference type="Pfam" id="PF04199">
    <property type="entry name" value="Cyclase"/>
    <property type="match status" value="1"/>
</dbReference>
<sequence length="277" mass="29642">MCDICVTNAVKNRMLSRRDLFRRSAGGAAALAAVSTGAMTLGASPARAQISGAPVDLTHELHEGFPTFFGEQQFFVENVFNYAEHMFNLNVIRVNEHTGTHVDAPLHFSEDGQSVAEIPVTNLVAPLAIVDIRAKAAEDADAQVTPDDLRAWIAQHGPLPEACCVAMLSGWADHLETERFRNADGDGTMHFPGFHVEAAQMLLEESSAVGIAVDTLSLDHGPSPDFATHYAWLPENRWGIECVANLDRLPATGATLVLGAPKHRGGSGGPARVLAFA</sequence>
<dbReference type="InterPro" id="IPR007325">
    <property type="entry name" value="KFase/CYL"/>
</dbReference>
<organism evidence="1 2">
    <name type="scientific">Salinarimonas ramus</name>
    <dbReference type="NCBI Taxonomy" id="690164"/>
    <lineage>
        <taxon>Bacteria</taxon>
        <taxon>Pseudomonadati</taxon>
        <taxon>Pseudomonadota</taxon>
        <taxon>Alphaproteobacteria</taxon>
        <taxon>Hyphomicrobiales</taxon>
        <taxon>Salinarimonadaceae</taxon>
        <taxon>Salinarimonas</taxon>
    </lineage>
</organism>
<accession>A0A917Q5Z3</accession>
<reference evidence="1 2" key="1">
    <citation type="journal article" date="2014" name="Int. J. Syst. Evol. Microbiol.">
        <title>Complete genome sequence of Corynebacterium casei LMG S-19264T (=DSM 44701T), isolated from a smear-ripened cheese.</title>
        <authorList>
            <consortium name="US DOE Joint Genome Institute (JGI-PGF)"/>
            <person name="Walter F."/>
            <person name="Albersmeier A."/>
            <person name="Kalinowski J."/>
            <person name="Ruckert C."/>
        </authorList>
    </citation>
    <scope>NUCLEOTIDE SEQUENCE [LARGE SCALE GENOMIC DNA]</scope>
    <source>
        <strain evidence="1 2">CGMCC 1.9161</strain>
    </source>
</reference>
<evidence type="ECO:0000313" key="1">
    <source>
        <dbReference type="EMBL" id="GGK27573.1"/>
    </source>
</evidence>
<dbReference type="Proteomes" id="UP000600449">
    <property type="component" value="Unassembled WGS sequence"/>
</dbReference>
<evidence type="ECO:0000313" key="2">
    <source>
        <dbReference type="Proteomes" id="UP000600449"/>
    </source>
</evidence>
<dbReference type="GO" id="GO:0019441">
    <property type="term" value="P:L-tryptophan catabolic process to kynurenine"/>
    <property type="evidence" value="ECO:0007669"/>
    <property type="project" value="InterPro"/>
</dbReference>
<dbReference type="InterPro" id="IPR037175">
    <property type="entry name" value="KFase_sf"/>
</dbReference>
<dbReference type="RefSeq" id="WP_188910773.1">
    <property type="nucleotide sequence ID" value="NZ_BMMF01000003.1"/>
</dbReference>
<name>A0A917Q5Z3_9HYPH</name>
<dbReference type="AlphaFoldDB" id="A0A917Q5Z3"/>
<dbReference type="GO" id="GO:0004061">
    <property type="term" value="F:arylformamidase activity"/>
    <property type="evidence" value="ECO:0007669"/>
    <property type="project" value="InterPro"/>
</dbReference>
<protein>
    <submittedName>
        <fullName evidence="1">Cyclase</fullName>
    </submittedName>
</protein>
<comment type="caution">
    <text evidence="1">The sequence shown here is derived from an EMBL/GenBank/DDBJ whole genome shotgun (WGS) entry which is preliminary data.</text>
</comment>
<dbReference type="EMBL" id="BMMF01000003">
    <property type="protein sequence ID" value="GGK27573.1"/>
    <property type="molecule type" value="Genomic_DNA"/>
</dbReference>
<dbReference type="SUPFAM" id="SSF102198">
    <property type="entry name" value="Putative cyclase"/>
    <property type="match status" value="1"/>
</dbReference>
<dbReference type="InterPro" id="IPR006311">
    <property type="entry name" value="TAT_signal"/>
</dbReference>
<dbReference type="PROSITE" id="PS51318">
    <property type="entry name" value="TAT"/>
    <property type="match status" value="1"/>
</dbReference>
<keyword evidence="2" id="KW-1185">Reference proteome</keyword>
<dbReference type="PANTHER" id="PTHR31118:SF12">
    <property type="entry name" value="CYCLASE-LIKE PROTEIN 2"/>
    <property type="match status" value="1"/>
</dbReference>
<dbReference type="Gene3D" id="3.50.30.50">
    <property type="entry name" value="Putative cyclase"/>
    <property type="match status" value="1"/>
</dbReference>